<evidence type="ECO:0000256" key="1">
    <source>
        <dbReference type="SAM" id="MobiDB-lite"/>
    </source>
</evidence>
<dbReference type="EMBL" id="FNXT01000862">
    <property type="protein sequence ID" value="SZX68475.1"/>
    <property type="molecule type" value="Genomic_DNA"/>
</dbReference>
<organism evidence="2 3">
    <name type="scientific">Tetradesmus obliquus</name>
    <name type="common">Green alga</name>
    <name type="synonym">Acutodesmus obliquus</name>
    <dbReference type="NCBI Taxonomy" id="3088"/>
    <lineage>
        <taxon>Eukaryota</taxon>
        <taxon>Viridiplantae</taxon>
        <taxon>Chlorophyta</taxon>
        <taxon>core chlorophytes</taxon>
        <taxon>Chlorophyceae</taxon>
        <taxon>CS clade</taxon>
        <taxon>Sphaeropleales</taxon>
        <taxon>Scenedesmaceae</taxon>
        <taxon>Tetradesmus</taxon>
    </lineage>
</organism>
<name>A0A383VSI2_TETOB</name>
<keyword evidence="3" id="KW-1185">Reference proteome</keyword>
<sequence>MDSSAQKGGALAAALAGASAADLGRGMSSISPAEQMAIVEAAQRAARESDGGMLIARNHSSDEATVGSWVSSMEAVWGGLAALEARTEQRAAAKAAEGQQESGGGNAVPLAAAVSGAAGPAAGSSSAQQEQVASAAEQQLQQPAVATKAS</sequence>
<accession>A0A383VSI2</accession>
<gene>
    <name evidence="2" type="ORF">BQ4739_LOCUS8822</name>
</gene>
<feature type="region of interest" description="Disordered" evidence="1">
    <location>
        <begin position="88"/>
        <end position="107"/>
    </location>
</feature>
<dbReference type="AlphaFoldDB" id="A0A383VSI2"/>
<feature type="compositionally biased region" description="Low complexity" evidence="1">
    <location>
        <begin position="115"/>
        <end position="142"/>
    </location>
</feature>
<protein>
    <submittedName>
        <fullName evidence="2">Uncharacterized protein</fullName>
    </submittedName>
</protein>
<evidence type="ECO:0000313" key="3">
    <source>
        <dbReference type="Proteomes" id="UP000256970"/>
    </source>
</evidence>
<evidence type="ECO:0000313" key="2">
    <source>
        <dbReference type="EMBL" id="SZX68475.1"/>
    </source>
</evidence>
<proteinExistence type="predicted"/>
<dbReference type="Proteomes" id="UP000256970">
    <property type="component" value="Unassembled WGS sequence"/>
</dbReference>
<feature type="region of interest" description="Disordered" evidence="1">
    <location>
        <begin position="115"/>
        <end position="150"/>
    </location>
</feature>
<reference evidence="2 3" key="1">
    <citation type="submission" date="2016-10" db="EMBL/GenBank/DDBJ databases">
        <authorList>
            <person name="Cai Z."/>
        </authorList>
    </citation>
    <scope>NUCLEOTIDE SEQUENCE [LARGE SCALE GENOMIC DNA]</scope>
</reference>